<evidence type="ECO:0000256" key="7">
    <source>
        <dbReference type="SAM" id="Phobius"/>
    </source>
</evidence>
<proteinExistence type="inferred from homology"/>
<accession>A0A6A5YJ20</accession>
<evidence type="ECO:0000259" key="8">
    <source>
        <dbReference type="Pfam" id="PF20684"/>
    </source>
</evidence>
<evidence type="ECO:0000256" key="5">
    <source>
        <dbReference type="ARBA" id="ARBA00038359"/>
    </source>
</evidence>
<comment type="subcellular location">
    <subcellularLocation>
        <location evidence="1">Membrane</location>
        <topology evidence="1">Multi-pass membrane protein</topology>
    </subcellularLocation>
</comment>
<evidence type="ECO:0000256" key="6">
    <source>
        <dbReference type="SAM" id="MobiDB-lite"/>
    </source>
</evidence>
<feature type="transmembrane region" description="Helical" evidence="7">
    <location>
        <begin position="67"/>
        <end position="91"/>
    </location>
</feature>
<keyword evidence="10" id="KW-1185">Reference proteome</keyword>
<gene>
    <name evidence="9" type="ORF">BDV96DRAFT_654293</name>
</gene>
<keyword evidence="3 7" id="KW-1133">Transmembrane helix</keyword>
<feature type="domain" description="Rhodopsin" evidence="8">
    <location>
        <begin position="51"/>
        <end position="292"/>
    </location>
</feature>
<feature type="compositionally biased region" description="Polar residues" evidence="6">
    <location>
        <begin position="320"/>
        <end position="335"/>
    </location>
</feature>
<evidence type="ECO:0000256" key="1">
    <source>
        <dbReference type="ARBA" id="ARBA00004141"/>
    </source>
</evidence>
<feature type="region of interest" description="Disordered" evidence="6">
    <location>
        <begin position="318"/>
        <end position="344"/>
    </location>
</feature>
<keyword evidence="2 7" id="KW-0812">Transmembrane</keyword>
<dbReference type="EMBL" id="ML977358">
    <property type="protein sequence ID" value="KAF2106963.1"/>
    <property type="molecule type" value="Genomic_DNA"/>
</dbReference>
<dbReference type="Pfam" id="PF20684">
    <property type="entry name" value="Fung_rhodopsin"/>
    <property type="match status" value="1"/>
</dbReference>
<evidence type="ECO:0000256" key="3">
    <source>
        <dbReference type="ARBA" id="ARBA00022989"/>
    </source>
</evidence>
<evidence type="ECO:0000313" key="10">
    <source>
        <dbReference type="Proteomes" id="UP000799770"/>
    </source>
</evidence>
<sequence length="374" mass="42004">MPTPEQIAALLQKPPMDPPPGVPQILDNPPDMNHEAATIVFLIISTLAVCMRVYTKARILRQFSLEDYILVLAWVIDTGGFKVVTLLLALRHHYGAHFWNLRLGQFFEYDHHFYAATILYSLTIFALKTAIILQLIRLFAPRGVRNATFWALHILLAVNTAFYISAVFVSIFNCIPIQAAWNRFLDQSKCIEIRPFLIVAATFNTVTDILILVIPQRVIWGMNMTVTRRWAVSVLFLIGIAAIVCSAVRIYETVQLFEDSDRSYRMAMLGNWTEPEVMCGFLVMSLPVLPKFIGTVPVLKSLTTSLRSLFTRKSVGYMKSKSSSDPSTGNKSSGSRPKGRPLVTDIEFEELVNRGGDTIAESPIDRPPHATFPV</sequence>
<dbReference type="InterPro" id="IPR052337">
    <property type="entry name" value="SAT4-like"/>
</dbReference>
<comment type="similarity">
    <text evidence="5">Belongs to the SAT4 family.</text>
</comment>
<dbReference type="OrthoDB" id="4682787at2759"/>
<organism evidence="9 10">
    <name type="scientific">Lophiotrema nucula</name>
    <dbReference type="NCBI Taxonomy" id="690887"/>
    <lineage>
        <taxon>Eukaryota</taxon>
        <taxon>Fungi</taxon>
        <taxon>Dikarya</taxon>
        <taxon>Ascomycota</taxon>
        <taxon>Pezizomycotina</taxon>
        <taxon>Dothideomycetes</taxon>
        <taxon>Pleosporomycetidae</taxon>
        <taxon>Pleosporales</taxon>
        <taxon>Lophiotremataceae</taxon>
        <taxon>Lophiotrema</taxon>
    </lineage>
</organism>
<feature type="transmembrane region" description="Helical" evidence="7">
    <location>
        <begin position="36"/>
        <end position="55"/>
    </location>
</feature>
<dbReference type="PANTHER" id="PTHR33048:SF47">
    <property type="entry name" value="INTEGRAL MEMBRANE PROTEIN-RELATED"/>
    <property type="match status" value="1"/>
</dbReference>
<keyword evidence="4 7" id="KW-0472">Membrane</keyword>
<feature type="transmembrane region" description="Helical" evidence="7">
    <location>
        <begin position="230"/>
        <end position="251"/>
    </location>
</feature>
<feature type="transmembrane region" description="Helical" evidence="7">
    <location>
        <begin position="111"/>
        <end position="136"/>
    </location>
</feature>
<feature type="transmembrane region" description="Helical" evidence="7">
    <location>
        <begin position="193"/>
        <end position="214"/>
    </location>
</feature>
<dbReference type="AlphaFoldDB" id="A0A6A5YJ20"/>
<name>A0A6A5YJ20_9PLEO</name>
<dbReference type="InterPro" id="IPR049326">
    <property type="entry name" value="Rhodopsin_dom_fungi"/>
</dbReference>
<reference evidence="9" key="1">
    <citation type="journal article" date="2020" name="Stud. Mycol.">
        <title>101 Dothideomycetes genomes: a test case for predicting lifestyles and emergence of pathogens.</title>
        <authorList>
            <person name="Haridas S."/>
            <person name="Albert R."/>
            <person name="Binder M."/>
            <person name="Bloem J."/>
            <person name="Labutti K."/>
            <person name="Salamov A."/>
            <person name="Andreopoulos B."/>
            <person name="Baker S."/>
            <person name="Barry K."/>
            <person name="Bills G."/>
            <person name="Bluhm B."/>
            <person name="Cannon C."/>
            <person name="Castanera R."/>
            <person name="Culley D."/>
            <person name="Daum C."/>
            <person name="Ezra D."/>
            <person name="Gonzalez J."/>
            <person name="Henrissat B."/>
            <person name="Kuo A."/>
            <person name="Liang C."/>
            <person name="Lipzen A."/>
            <person name="Lutzoni F."/>
            <person name="Magnuson J."/>
            <person name="Mondo S."/>
            <person name="Nolan M."/>
            <person name="Ohm R."/>
            <person name="Pangilinan J."/>
            <person name="Park H.-J."/>
            <person name="Ramirez L."/>
            <person name="Alfaro M."/>
            <person name="Sun H."/>
            <person name="Tritt A."/>
            <person name="Yoshinaga Y."/>
            <person name="Zwiers L.-H."/>
            <person name="Turgeon B."/>
            <person name="Goodwin S."/>
            <person name="Spatafora J."/>
            <person name="Crous P."/>
            <person name="Grigoriev I."/>
        </authorList>
    </citation>
    <scope>NUCLEOTIDE SEQUENCE</scope>
    <source>
        <strain evidence="9">CBS 627.86</strain>
    </source>
</reference>
<protein>
    <recommendedName>
        <fullName evidence="8">Rhodopsin domain-containing protein</fullName>
    </recommendedName>
</protein>
<feature type="transmembrane region" description="Helical" evidence="7">
    <location>
        <begin position="148"/>
        <end position="181"/>
    </location>
</feature>
<dbReference type="Proteomes" id="UP000799770">
    <property type="component" value="Unassembled WGS sequence"/>
</dbReference>
<evidence type="ECO:0000256" key="4">
    <source>
        <dbReference type="ARBA" id="ARBA00023136"/>
    </source>
</evidence>
<dbReference type="PANTHER" id="PTHR33048">
    <property type="entry name" value="PTH11-LIKE INTEGRAL MEMBRANE PROTEIN (AFU_ORTHOLOGUE AFUA_5G11245)"/>
    <property type="match status" value="1"/>
</dbReference>
<evidence type="ECO:0000313" key="9">
    <source>
        <dbReference type="EMBL" id="KAF2106963.1"/>
    </source>
</evidence>
<evidence type="ECO:0000256" key="2">
    <source>
        <dbReference type="ARBA" id="ARBA00022692"/>
    </source>
</evidence>
<dbReference type="GO" id="GO:0016020">
    <property type="term" value="C:membrane"/>
    <property type="evidence" value="ECO:0007669"/>
    <property type="project" value="UniProtKB-SubCell"/>
</dbReference>